<dbReference type="RefSeq" id="WP_248167119.1">
    <property type="nucleotide sequence ID" value="NZ_JALNJA010000001.1"/>
</dbReference>
<name>A0A9Q4C5Q1_9CORY</name>
<organism evidence="1 2">
    <name type="scientific">Corynebacterium pygosceleis</name>
    <dbReference type="NCBI Taxonomy" id="2800406"/>
    <lineage>
        <taxon>Bacteria</taxon>
        <taxon>Bacillati</taxon>
        <taxon>Actinomycetota</taxon>
        <taxon>Actinomycetes</taxon>
        <taxon>Mycobacteriales</taxon>
        <taxon>Corynebacteriaceae</taxon>
        <taxon>Corynebacterium</taxon>
    </lineage>
</organism>
<comment type="caution">
    <text evidence="1">The sequence shown here is derived from an EMBL/GenBank/DDBJ whole genome shotgun (WGS) entry which is preliminary data.</text>
</comment>
<evidence type="ECO:0000313" key="2">
    <source>
        <dbReference type="Proteomes" id="UP001071478"/>
    </source>
</evidence>
<accession>A0A9Q4C5Q1</accession>
<dbReference type="InterPro" id="IPR016035">
    <property type="entry name" value="Acyl_Trfase/lysoPLipase"/>
</dbReference>
<protein>
    <submittedName>
        <fullName evidence="1">Uncharacterized protein</fullName>
    </submittedName>
</protein>
<dbReference type="AlphaFoldDB" id="A0A9Q4C5Q1"/>
<gene>
    <name evidence="1" type="ORF">OS129_01205</name>
</gene>
<dbReference type="SUPFAM" id="SSF52151">
    <property type="entry name" value="FabD/lysophospholipase-like"/>
    <property type="match status" value="1"/>
</dbReference>
<evidence type="ECO:0000313" key="1">
    <source>
        <dbReference type="EMBL" id="MCX7467501.1"/>
    </source>
</evidence>
<reference evidence="1" key="1">
    <citation type="submission" date="2022-11" db="EMBL/GenBank/DDBJ databases">
        <title>Corynebacterium sp. isolated from Penguins.</title>
        <authorList>
            <person name="Sedlar K."/>
            <person name="Svec P."/>
        </authorList>
    </citation>
    <scope>NUCLEOTIDE SEQUENCE</scope>
    <source>
        <strain evidence="1">P7374</strain>
    </source>
</reference>
<dbReference type="Proteomes" id="UP001071478">
    <property type="component" value="Unassembled WGS sequence"/>
</dbReference>
<sequence>MVFVLGEQGTQYFGMGRYHFDHDEIFRASAPAMGQILGDYGHGGALDEILARPPDVRFVMEN</sequence>
<proteinExistence type="predicted"/>
<dbReference type="EMBL" id="JAPMKU010000001">
    <property type="protein sequence ID" value="MCX7467501.1"/>
    <property type="molecule type" value="Genomic_DNA"/>
</dbReference>